<feature type="non-terminal residue" evidence="1">
    <location>
        <position position="132"/>
    </location>
</feature>
<dbReference type="Gene3D" id="3.90.1530.10">
    <property type="entry name" value="Conserved hypothetical protein from pyrococcus furiosus pfu- 392566-001, ParB domain"/>
    <property type="match status" value="1"/>
</dbReference>
<comment type="caution">
    <text evidence="1">The sequence shown here is derived from an EMBL/GenBank/DDBJ whole genome shotgun (WGS) entry which is preliminary data.</text>
</comment>
<protein>
    <recommendedName>
        <fullName evidence="2">ParB/Sulfiredoxin domain-containing protein</fullName>
    </recommendedName>
</protein>
<gene>
    <name evidence="1" type="ORF">S12H4_60583</name>
</gene>
<evidence type="ECO:0008006" key="2">
    <source>
        <dbReference type="Google" id="ProtNLM"/>
    </source>
</evidence>
<name>X1VXB3_9ZZZZ</name>
<dbReference type="EMBL" id="BARW01039915">
    <property type="protein sequence ID" value="GAJ23541.1"/>
    <property type="molecule type" value="Genomic_DNA"/>
</dbReference>
<sequence length="132" mass="15100">NIGDLYLDNSVWPRSALDEEAIERYRDCLEDLPPIVVDRETMTVLDGWHRVEAHKREDVETIPVKYDSCPPHLFIAKAYVLNARHGLPVDNNTRDQIIVDLRQGKDGYNPMGEEAIAEIIGISQQRVNHVLI</sequence>
<evidence type="ECO:0000313" key="1">
    <source>
        <dbReference type="EMBL" id="GAJ23541.1"/>
    </source>
</evidence>
<dbReference type="InterPro" id="IPR036086">
    <property type="entry name" value="ParB/Sulfiredoxin_sf"/>
</dbReference>
<dbReference type="AlphaFoldDB" id="X1VXB3"/>
<feature type="non-terminal residue" evidence="1">
    <location>
        <position position="1"/>
    </location>
</feature>
<accession>X1VXB3</accession>
<reference evidence="1" key="1">
    <citation type="journal article" date="2014" name="Front. Microbiol.">
        <title>High frequency of phylogenetically diverse reductive dehalogenase-homologous genes in deep subseafloor sedimentary metagenomes.</title>
        <authorList>
            <person name="Kawai M."/>
            <person name="Futagami T."/>
            <person name="Toyoda A."/>
            <person name="Takaki Y."/>
            <person name="Nishi S."/>
            <person name="Hori S."/>
            <person name="Arai W."/>
            <person name="Tsubouchi T."/>
            <person name="Morono Y."/>
            <person name="Uchiyama I."/>
            <person name="Ito T."/>
            <person name="Fujiyama A."/>
            <person name="Inagaki F."/>
            <person name="Takami H."/>
        </authorList>
    </citation>
    <scope>NUCLEOTIDE SEQUENCE</scope>
    <source>
        <strain evidence="1">Expedition CK06-06</strain>
    </source>
</reference>
<dbReference type="SUPFAM" id="SSF110849">
    <property type="entry name" value="ParB/Sulfiredoxin"/>
    <property type="match status" value="1"/>
</dbReference>
<organism evidence="1">
    <name type="scientific">marine sediment metagenome</name>
    <dbReference type="NCBI Taxonomy" id="412755"/>
    <lineage>
        <taxon>unclassified sequences</taxon>
        <taxon>metagenomes</taxon>
        <taxon>ecological metagenomes</taxon>
    </lineage>
</organism>
<proteinExistence type="predicted"/>